<evidence type="ECO:0000313" key="2">
    <source>
        <dbReference type="Proteomes" id="UP000055045"/>
    </source>
</evidence>
<gene>
    <name evidence="1" type="ORF">ACN42_g7693</name>
</gene>
<dbReference type="EMBL" id="LLXE01000224">
    <property type="protein sequence ID" value="KUM59435.1"/>
    <property type="molecule type" value="Genomic_DNA"/>
</dbReference>
<proteinExistence type="predicted"/>
<evidence type="ECO:0000313" key="1">
    <source>
        <dbReference type="EMBL" id="KUM59435.1"/>
    </source>
</evidence>
<keyword evidence="2" id="KW-1185">Reference proteome</keyword>
<reference evidence="1 2" key="1">
    <citation type="submission" date="2015-10" db="EMBL/GenBank/DDBJ databases">
        <title>Genome sequencing of Penicillium freii.</title>
        <authorList>
            <person name="Nguyen H.D."/>
            <person name="Visagie C.M."/>
            <person name="Seifert K.A."/>
        </authorList>
    </citation>
    <scope>NUCLEOTIDE SEQUENCE [LARGE SCALE GENOMIC DNA]</scope>
    <source>
        <strain evidence="1 2">DAOM 242723</strain>
    </source>
</reference>
<organism evidence="1 2">
    <name type="scientific">Penicillium freii</name>
    <dbReference type="NCBI Taxonomy" id="48697"/>
    <lineage>
        <taxon>Eukaryota</taxon>
        <taxon>Fungi</taxon>
        <taxon>Dikarya</taxon>
        <taxon>Ascomycota</taxon>
        <taxon>Pezizomycotina</taxon>
        <taxon>Eurotiomycetes</taxon>
        <taxon>Eurotiomycetidae</taxon>
        <taxon>Eurotiales</taxon>
        <taxon>Aspergillaceae</taxon>
        <taxon>Penicillium</taxon>
    </lineage>
</organism>
<dbReference type="Proteomes" id="UP000055045">
    <property type="component" value="Unassembled WGS sequence"/>
</dbReference>
<comment type="caution">
    <text evidence="1">The sequence shown here is derived from an EMBL/GenBank/DDBJ whole genome shotgun (WGS) entry which is preliminary data.</text>
</comment>
<sequence>MDWRDLYLGILPVSAASTLLSSRERGKFPFGVGFVQEAGFLASKDCPDLQCRGLRLNVGSKALVTQIREKLKQQDWPVVSELDGED</sequence>
<name>A0A117NMM0_PENFR</name>
<accession>A0A117NMM0</accession>
<protein>
    <submittedName>
        <fullName evidence="1">Uncharacterized protein</fullName>
    </submittedName>
</protein>
<dbReference type="AlphaFoldDB" id="A0A117NMM0"/>